<evidence type="ECO:0000313" key="5">
    <source>
        <dbReference type="EMBL" id="BAS01425.1"/>
    </source>
</evidence>
<dbReference type="InterPro" id="IPR043164">
    <property type="entry name" value="Ribosomal_uL10-like_insert_sf"/>
</dbReference>
<organism evidence="5">
    <name type="scientific">Lotharella vacuolata</name>
    <dbReference type="NCBI Taxonomy" id="74820"/>
    <lineage>
        <taxon>Eukaryota</taxon>
        <taxon>Sar</taxon>
        <taxon>Rhizaria</taxon>
        <taxon>Cercozoa</taxon>
        <taxon>Chlorarachniophyceae</taxon>
        <taxon>Lotharella</taxon>
    </lineage>
</organism>
<evidence type="ECO:0000256" key="3">
    <source>
        <dbReference type="ARBA" id="ARBA00023274"/>
    </source>
</evidence>
<evidence type="ECO:0000256" key="1">
    <source>
        <dbReference type="ARBA" id="ARBA00008889"/>
    </source>
</evidence>
<dbReference type="Pfam" id="PF00466">
    <property type="entry name" value="Ribosomal_L10"/>
    <property type="match status" value="1"/>
</dbReference>
<dbReference type="InterPro" id="IPR001790">
    <property type="entry name" value="Ribosomal_uL10"/>
</dbReference>
<gene>
    <name evidence="5" type="primary">rla0</name>
</gene>
<sequence>MRSFEKVKINFYKVKNQLEKNLNKYHYIICVTINGVKSKQMHDIRKFMRNKASILIGRRSLINYYLKTELTYLYKTWKILIQGIKGNVGMIFTDEDPKMINKILDRFYLSAYAFPGNRAYKNIKIKKGIKRLSPSQTPFFQALGIPTRISRGSIDIIDDLLFVKKNEVITISHVVLLKKLDIKPFRYGMKIVKVEIMYSKILKRDRELDLKYLKVDKEQLKSNLSHVIKICSITDKQTLGFSNSYLSYNIYLINRNIFSYLVNDVN</sequence>
<geneLocation type="nucleomorph" evidence="5"/>
<accession>A0A0H5BJX1</accession>
<dbReference type="Pfam" id="PF17777">
    <property type="entry name" value="RL10P_insert"/>
    <property type="match status" value="1"/>
</dbReference>
<dbReference type="SUPFAM" id="SSF160369">
    <property type="entry name" value="Ribosomal protein L10-like"/>
    <property type="match status" value="1"/>
</dbReference>
<reference evidence="5" key="1">
    <citation type="journal article" date="2015" name="Genome Biol. Evol.">
        <title>Nucleomorph Genome Sequences of Two Chlorarachniophytes, Amorphochlora amoebiformis and Lotharella vacuolata.</title>
        <authorList>
            <person name="Suzuki S."/>
            <person name="Shirato S."/>
            <person name="Hirakawa Y."/>
            <person name="Ishida K."/>
        </authorList>
    </citation>
    <scope>NUCLEOTIDE SEQUENCE</scope>
    <source>
        <strain evidence="5">CCMP240</strain>
    </source>
</reference>
<dbReference type="PANTHER" id="PTHR45699">
    <property type="entry name" value="60S ACIDIC RIBOSOMAL PROTEIN P0"/>
    <property type="match status" value="1"/>
</dbReference>
<dbReference type="AlphaFoldDB" id="A0A0H5BJX1"/>
<dbReference type="Gene3D" id="3.30.70.1730">
    <property type="match status" value="1"/>
</dbReference>
<dbReference type="GO" id="GO:0070180">
    <property type="term" value="F:large ribosomal subunit rRNA binding"/>
    <property type="evidence" value="ECO:0007669"/>
    <property type="project" value="TreeGrafter"/>
</dbReference>
<dbReference type="PANTHER" id="PTHR45699:SF3">
    <property type="entry name" value="LARGE RIBOSOMAL SUBUNIT PROTEIN UL10"/>
    <property type="match status" value="1"/>
</dbReference>
<dbReference type="GO" id="GO:0003735">
    <property type="term" value="F:structural constituent of ribosome"/>
    <property type="evidence" value="ECO:0007669"/>
    <property type="project" value="TreeGrafter"/>
</dbReference>
<dbReference type="InterPro" id="IPR050323">
    <property type="entry name" value="Ribosomal_protein_uL10"/>
</dbReference>
<proteinExistence type="inferred from homology"/>
<feature type="domain" description="Large ribosomal subunit protein uL10-like insertion" evidence="4">
    <location>
        <begin position="115"/>
        <end position="182"/>
    </location>
</feature>
<dbReference type="EMBL" id="AB996599">
    <property type="protein sequence ID" value="BAS01425.1"/>
    <property type="molecule type" value="Genomic_DNA"/>
</dbReference>
<protein>
    <submittedName>
        <fullName evidence="5">60S acidic ribosomal protein P0</fullName>
    </submittedName>
</protein>
<dbReference type="Gene3D" id="3.90.105.20">
    <property type="match status" value="1"/>
</dbReference>
<dbReference type="GO" id="GO:0000027">
    <property type="term" value="P:ribosomal large subunit assembly"/>
    <property type="evidence" value="ECO:0007669"/>
    <property type="project" value="TreeGrafter"/>
</dbReference>
<dbReference type="GO" id="GO:0022625">
    <property type="term" value="C:cytosolic large ribosomal subunit"/>
    <property type="evidence" value="ECO:0007669"/>
    <property type="project" value="TreeGrafter"/>
</dbReference>
<keyword evidence="3" id="KW-0687">Ribonucleoprotein</keyword>
<evidence type="ECO:0000259" key="4">
    <source>
        <dbReference type="Pfam" id="PF17777"/>
    </source>
</evidence>
<keyword evidence="5" id="KW-0542">Nucleomorph</keyword>
<comment type="similarity">
    <text evidence="1">Belongs to the universal ribosomal protein uL10 family.</text>
</comment>
<name>A0A0H5BJX1_9EUKA</name>
<dbReference type="InterPro" id="IPR040637">
    <property type="entry name" value="Ribosomal_uL10-like_insert"/>
</dbReference>
<keyword evidence="2 5" id="KW-0689">Ribosomal protein</keyword>
<dbReference type="InterPro" id="IPR043141">
    <property type="entry name" value="Ribosomal_uL10-like_sf"/>
</dbReference>
<evidence type="ECO:0000256" key="2">
    <source>
        <dbReference type="ARBA" id="ARBA00022980"/>
    </source>
</evidence>
<dbReference type="GO" id="GO:0002181">
    <property type="term" value="P:cytoplasmic translation"/>
    <property type="evidence" value="ECO:0007669"/>
    <property type="project" value="TreeGrafter"/>
</dbReference>